<proteinExistence type="predicted"/>
<gene>
    <name evidence="2" type="ORF">H310_14980</name>
</gene>
<name>A0A024T874_9STRA</name>
<reference evidence="2" key="1">
    <citation type="submission" date="2013-12" db="EMBL/GenBank/DDBJ databases">
        <title>The Genome Sequence of Aphanomyces invadans NJM9701.</title>
        <authorList>
            <consortium name="The Broad Institute Genomics Platform"/>
            <person name="Russ C."/>
            <person name="Tyler B."/>
            <person name="van West P."/>
            <person name="Dieguez-Uribeondo J."/>
            <person name="Young S.K."/>
            <person name="Zeng Q."/>
            <person name="Gargeya S."/>
            <person name="Fitzgerald M."/>
            <person name="Abouelleil A."/>
            <person name="Alvarado L."/>
            <person name="Chapman S.B."/>
            <person name="Gainer-Dewar J."/>
            <person name="Goldberg J."/>
            <person name="Griggs A."/>
            <person name="Gujja S."/>
            <person name="Hansen M."/>
            <person name="Howarth C."/>
            <person name="Imamovic A."/>
            <person name="Ireland A."/>
            <person name="Larimer J."/>
            <person name="McCowan C."/>
            <person name="Murphy C."/>
            <person name="Pearson M."/>
            <person name="Poon T.W."/>
            <person name="Priest M."/>
            <person name="Roberts A."/>
            <person name="Saif S."/>
            <person name="Shea T."/>
            <person name="Sykes S."/>
            <person name="Wortman J."/>
            <person name="Nusbaum C."/>
            <person name="Birren B."/>
        </authorList>
    </citation>
    <scope>NUCLEOTIDE SEQUENCE [LARGE SCALE GENOMIC DNA]</scope>
    <source>
        <strain evidence="2">NJM9701</strain>
    </source>
</reference>
<dbReference type="EMBL" id="KI914069">
    <property type="protein sequence ID" value="ETV90183.1"/>
    <property type="molecule type" value="Genomic_DNA"/>
</dbReference>
<accession>A0A024T874</accession>
<dbReference type="RefSeq" id="XP_008881182.1">
    <property type="nucleotide sequence ID" value="XM_008882960.1"/>
</dbReference>
<dbReference type="AlphaFoldDB" id="A0A024T874"/>
<sequence length="324" mass="36067">MSTTTPNSVASRPILSVTNHLRGIDNFDEWHFELTTIVLQGEGLTAQATKCADVEVVWSMKGLRRALRVLDGDVKKLRAHQEEVVSRPSDASPLPPPTLDALPVALSSPVAEYLAEHRSTVLATARAAKGQMDQMVRTELADVERSCALVYASLSDSVRRDAAAANLNKCAHCVITWLRSKFCSEEQKHASAVTVYTKFHTFKFERHVSLEVNLGMFDKLRHSVEKLDGGRTLSDSHLSSALLASLPPCITPDLHVWRGARPSIPYAELRTLLAQHWHDLTLRLDSNVGASTWWIEPSSANRQRVRQPVPPRPTRSGTRHSWHL</sequence>
<protein>
    <submittedName>
        <fullName evidence="2">Uncharacterized protein</fullName>
    </submittedName>
</protein>
<evidence type="ECO:0000256" key="1">
    <source>
        <dbReference type="SAM" id="MobiDB-lite"/>
    </source>
</evidence>
<feature type="region of interest" description="Disordered" evidence="1">
    <location>
        <begin position="302"/>
        <end position="324"/>
    </location>
</feature>
<dbReference type="GeneID" id="20092030"/>
<organism evidence="2">
    <name type="scientific">Aphanomyces invadans</name>
    <dbReference type="NCBI Taxonomy" id="157072"/>
    <lineage>
        <taxon>Eukaryota</taxon>
        <taxon>Sar</taxon>
        <taxon>Stramenopiles</taxon>
        <taxon>Oomycota</taxon>
        <taxon>Saprolegniomycetes</taxon>
        <taxon>Saprolegniales</taxon>
        <taxon>Verrucalvaceae</taxon>
        <taxon>Aphanomyces</taxon>
    </lineage>
</organism>
<evidence type="ECO:0000313" key="2">
    <source>
        <dbReference type="EMBL" id="ETV90183.1"/>
    </source>
</evidence>
<dbReference type="VEuPathDB" id="FungiDB:H310_14980"/>